<keyword evidence="5 15" id="KW-0812">Transmembrane</keyword>
<dbReference type="FunFam" id="1.10.8.60:FF:000001">
    <property type="entry name" value="ATP-dependent zinc metalloprotease FtsH"/>
    <property type="match status" value="1"/>
</dbReference>
<feature type="binding site" evidence="15">
    <location>
        <position position="424"/>
    </location>
    <ligand>
        <name>Zn(2+)</name>
        <dbReference type="ChEBI" id="CHEBI:29105"/>
        <note>catalytic</note>
    </ligand>
</feature>
<dbReference type="SUPFAM" id="SSF140990">
    <property type="entry name" value="FtsH protease domain-like"/>
    <property type="match status" value="1"/>
</dbReference>
<sequence>MNDLVKNLLLWVVVAVVLMVIFQSFSPRTGAGGQDVQYSQFMEQVRRDQIGSVKIAEDERTITFQSKGGQTGTVIAPRRDDRMIDDLMNHNVAIDQAPPSSGISLGYILIQLLPVALIIGFWFFMMRQMQQGGGKGAMSFGKSRAKLLNEEQTKITFADVAGCDEAKEEVSELVEFLRDPSRFQKLGGKIPRGVLMVGPPGTGKTLLAKAIAGEAKVPFFSISGSDFVEMFVGVGASRVRDMFEQAKKQAPCIIFIDEIDAVGRHRGAGLGGGHDEREQTLNQLLVEMDGFEGGEGVIVVAATNRPDVLDPALLRPGRFDRQVVVGLPDVKGREQILKVHMRKVPLDEDVQPLVIARGTPGFSGADLANLVNEAALFAARENAKDVRMDHFDRARDKILMGAERRSMAMSEDEKTLTAYHEAGHAIVGRLVPEHDPVYKVTIIPRGRALGVTMYLPEGDRYSMNRVAIESQLCSLYGGRVAEELVFGGNKVTTGASNDIERATKMARNMVTKWGLSDELGPIAYGEEDDEVFLGRSVTQHKSVSDDTARQIDEVVRTILDKAYQRTTEILTANIDKLHAMAKLLLEYETIDVPQIDAIMEGRDPPPPMGWGKSNPGKGGDGDAGGSRPVPPPIGGPAEQA</sequence>
<dbReference type="Gene3D" id="3.30.720.210">
    <property type="match status" value="1"/>
</dbReference>
<evidence type="ECO:0000256" key="14">
    <source>
        <dbReference type="ARBA" id="ARBA00061570"/>
    </source>
</evidence>
<evidence type="ECO:0000256" key="7">
    <source>
        <dbReference type="ARBA" id="ARBA00022741"/>
    </source>
</evidence>
<dbReference type="PANTHER" id="PTHR23076">
    <property type="entry name" value="METALLOPROTEASE M41 FTSH"/>
    <property type="match status" value="1"/>
</dbReference>
<dbReference type="FunFam" id="3.40.50.300:FF:000001">
    <property type="entry name" value="ATP-dependent zinc metalloprotease FtsH"/>
    <property type="match status" value="1"/>
</dbReference>
<evidence type="ECO:0000256" key="5">
    <source>
        <dbReference type="ARBA" id="ARBA00022692"/>
    </source>
</evidence>
<protein>
    <recommendedName>
        <fullName evidence="15">ATP-dependent zinc metalloprotease FtsH</fullName>
        <ecNumber evidence="15">3.4.24.-</ecNumber>
    </recommendedName>
</protein>
<dbReference type="GO" id="GO:0008270">
    <property type="term" value="F:zinc ion binding"/>
    <property type="evidence" value="ECO:0007669"/>
    <property type="project" value="UniProtKB-UniRule"/>
</dbReference>
<dbReference type="KEGG" id="lum:CNR27_11305"/>
<feature type="domain" description="AAA+ ATPase" evidence="18">
    <location>
        <begin position="190"/>
        <end position="329"/>
    </location>
</feature>
<keyword evidence="20" id="KW-1185">Reference proteome</keyword>
<reference evidence="20" key="1">
    <citation type="submission" date="2017-09" db="EMBL/GenBank/DDBJ databases">
        <title>Luteimonas liuhanmingii sp.nov., isolated from the intestinal contents of Tibetan Plateau Pika in Yushu, Qinghai Province, China.</title>
        <authorList>
            <person name="Gui Z."/>
        </authorList>
    </citation>
    <scope>NUCLEOTIDE SEQUENCE [LARGE SCALE GENOMIC DNA]</scope>
    <source>
        <strain evidence="20">100111</strain>
    </source>
</reference>
<evidence type="ECO:0000313" key="20">
    <source>
        <dbReference type="Proteomes" id="UP000218968"/>
    </source>
</evidence>
<dbReference type="InterPro" id="IPR000642">
    <property type="entry name" value="Peptidase_M41"/>
</dbReference>
<dbReference type="Pfam" id="PF06480">
    <property type="entry name" value="FtsH_ext"/>
    <property type="match status" value="1"/>
</dbReference>
<dbReference type="GO" id="GO:0005524">
    <property type="term" value="F:ATP binding"/>
    <property type="evidence" value="ECO:0007669"/>
    <property type="project" value="UniProtKB-UniRule"/>
</dbReference>
<dbReference type="Gene3D" id="1.20.58.760">
    <property type="entry name" value="Peptidase M41"/>
    <property type="match status" value="1"/>
</dbReference>
<dbReference type="GO" id="GO:0005886">
    <property type="term" value="C:plasma membrane"/>
    <property type="evidence" value="ECO:0007669"/>
    <property type="project" value="UniProtKB-SubCell"/>
</dbReference>
<evidence type="ECO:0000256" key="16">
    <source>
        <dbReference type="RuleBase" id="RU003651"/>
    </source>
</evidence>
<evidence type="ECO:0000256" key="11">
    <source>
        <dbReference type="ARBA" id="ARBA00022989"/>
    </source>
</evidence>
<keyword evidence="4 15" id="KW-0645">Protease</keyword>
<evidence type="ECO:0000256" key="6">
    <source>
        <dbReference type="ARBA" id="ARBA00022723"/>
    </source>
</evidence>
<comment type="function">
    <text evidence="15">Acts as a processive, ATP-dependent zinc metallopeptidase for both cytoplasmic and membrane proteins. Plays a role in the quality control of integral membrane proteins.</text>
</comment>
<proteinExistence type="inferred from homology"/>
<dbReference type="OrthoDB" id="9809379at2"/>
<dbReference type="PROSITE" id="PS00674">
    <property type="entry name" value="AAA"/>
    <property type="match status" value="1"/>
</dbReference>
<dbReference type="EC" id="3.4.24.-" evidence="15"/>
<dbReference type="InterPro" id="IPR003959">
    <property type="entry name" value="ATPase_AAA_core"/>
</dbReference>
<feature type="binding site" evidence="15">
    <location>
        <position position="420"/>
    </location>
    <ligand>
        <name>Zn(2+)</name>
        <dbReference type="ChEBI" id="CHEBI:29105"/>
        <note>catalytic</note>
    </ligand>
</feature>
<evidence type="ECO:0000256" key="15">
    <source>
        <dbReference type="HAMAP-Rule" id="MF_01458"/>
    </source>
</evidence>
<gene>
    <name evidence="15" type="primary">ftsH</name>
    <name evidence="19" type="ORF">CNR27_11305</name>
</gene>
<evidence type="ECO:0000256" key="12">
    <source>
        <dbReference type="ARBA" id="ARBA00023049"/>
    </source>
</evidence>
<dbReference type="SMART" id="SM00382">
    <property type="entry name" value="AAA"/>
    <property type="match status" value="1"/>
</dbReference>
<feature type="transmembrane region" description="Helical" evidence="15">
    <location>
        <begin position="105"/>
        <end position="125"/>
    </location>
</feature>
<evidence type="ECO:0000256" key="2">
    <source>
        <dbReference type="ARBA" id="ARBA00010044"/>
    </source>
</evidence>
<dbReference type="GO" id="GO:0004176">
    <property type="term" value="F:ATP-dependent peptidase activity"/>
    <property type="evidence" value="ECO:0007669"/>
    <property type="project" value="InterPro"/>
</dbReference>
<dbReference type="GO" id="GO:0016887">
    <property type="term" value="F:ATP hydrolysis activity"/>
    <property type="evidence" value="ECO:0007669"/>
    <property type="project" value="UniProtKB-UniRule"/>
</dbReference>
<dbReference type="InterPro" id="IPR011546">
    <property type="entry name" value="Pept_M41_FtsH_extracell"/>
</dbReference>
<evidence type="ECO:0000256" key="3">
    <source>
        <dbReference type="ARBA" id="ARBA00022475"/>
    </source>
</evidence>
<feature type="binding site" evidence="15">
    <location>
        <begin position="198"/>
        <end position="205"/>
    </location>
    <ligand>
        <name>ATP</name>
        <dbReference type="ChEBI" id="CHEBI:30616"/>
    </ligand>
</feature>
<dbReference type="CDD" id="cd19501">
    <property type="entry name" value="RecA-like_FtsH"/>
    <property type="match status" value="1"/>
</dbReference>
<dbReference type="Pfam" id="PF17862">
    <property type="entry name" value="AAA_lid_3"/>
    <property type="match status" value="1"/>
</dbReference>
<comment type="subunit">
    <text evidence="15">Homohexamer.</text>
</comment>
<evidence type="ECO:0000256" key="8">
    <source>
        <dbReference type="ARBA" id="ARBA00022801"/>
    </source>
</evidence>
<keyword evidence="13 15" id="KW-0472">Membrane</keyword>
<evidence type="ECO:0000256" key="9">
    <source>
        <dbReference type="ARBA" id="ARBA00022833"/>
    </source>
</evidence>
<feature type="transmembrane region" description="Helical" evidence="15">
    <location>
        <begin position="7"/>
        <end position="25"/>
    </location>
</feature>
<keyword evidence="10 15" id="KW-0067">ATP-binding</keyword>
<keyword evidence="7 15" id="KW-0547">Nucleotide-binding</keyword>
<dbReference type="Pfam" id="PF01434">
    <property type="entry name" value="Peptidase_M41"/>
    <property type="match status" value="1"/>
</dbReference>
<dbReference type="EMBL" id="CP023406">
    <property type="protein sequence ID" value="ATD67944.1"/>
    <property type="molecule type" value="Genomic_DNA"/>
</dbReference>
<dbReference type="FunFam" id="1.20.58.760:FF:000001">
    <property type="entry name" value="ATP-dependent zinc metalloprotease FtsH"/>
    <property type="match status" value="1"/>
</dbReference>
<keyword evidence="11 15" id="KW-1133">Transmembrane helix</keyword>
<keyword evidence="3 15" id="KW-1003">Cell membrane</keyword>
<dbReference type="Proteomes" id="UP000218968">
    <property type="component" value="Chromosome"/>
</dbReference>
<keyword evidence="6 15" id="KW-0479">Metal-binding</keyword>
<evidence type="ECO:0000256" key="17">
    <source>
        <dbReference type="SAM" id="MobiDB-lite"/>
    </source>
</evidence>
<evidence type="ECO:0000259" key="18">
    <source>
        <dbReference type="SMART" id="SM00382"/>
    </source>
</evidence>
<organism evidence="19 20">
    <name type="scientific">Luteimonas chenhongjianii</name>
    <dbReference type="NCBI Taxonomy" id="2006110"/>
    <lineage>
        <taxon>Bacteria</taxon>
        <taxon>Pseudomonadati</taxon>
        <taxon>Pseudomonadota</taxon>
        <taxon>Gammaproteobacteria</taxon>
        <taxon>Lysobacterales</taxon>
        <taxon>Lysobacteraceae</taxon>
        <taxon>Luteimonas</taxon>
    </lineage>
</organism>
<dbReference type="GO" id="GO:0006508">
    <property type="term" value="P:proteolysis"/>
    <property type="evidence" value="ECO:0007669"/>
    <property type="project" value="UniProtKB-KW"/>
</dbReference>
<evidence type="ECO:0000256" key="4">
    <source>
        <dbReference type="ARBA" id="ARBA00022670"/>
    </source>
</evidence>
<dbReference type="SUPFAM" id="SSF52540">
    <property type="entry name" value="P-loop containing nucleoside triphosphate hydrolases"/>
    <property type="match status" value="1"/>
</dbReference>
<evidence type="ECO:0000313" key="19">
    <source>
        <dbReference type="EMBL" id="ATD67944.1"/>
    </source>
</evidence>
<dbReference type="InterPro" id="IPR003960">
    <property type="entry name" value="ATPase_AAA_CS"/>
</dbReference>
<dbReference type="NCBIfam" id="TIGR01241">
    <property type="entry name" value="FtsH_fam"/>
    <property type="match status" value="1"/>
</dbReference>
<comment type="similarity">
    <text evidence="16">Belongs to the AAA ATPase family.</text>
</comment>
<dbReference type="HAMAP" id="MF_01458">
    <property type="entry name" value="FtsH"/>
    <property type="match status" value="1"/>
</dbReference>
<dbReference type="PANTHER" id="PTHR23076:SF97">
    <property type="entry name" value="ATP-DEPENDENT ZINC METALLOPROTEASE YME1L1"/>
    <property type="match status" value="1"/>
</dbReference>
<accession>A0A290XFK4</accession>
<dbReference type="AlphaFoldDB" id="A0A290XFK4"/>
<evidence type="ECO:0000256" key="1">
    <source>
        <dbReference type="ARBA" id="ARBA00004370"/>
    </source>
</evidence>
<dbReference type="InterPro" id="IPR041569">
    <property type="entry name" value="AAA_lid_3"/>
</dbReference>
<comment type="similarity">
    <text evidence="14 15">In the central section; belongs to the AAA ATPase family.</text>
</comment>
<comment type="subcellular location">
    <subcellularLocation>
        <location evidence="15">Cell membrane</location>
        <topology evidence="15">Multi-pass membrane protein</topology>
        <orientation evidence="15">Cytoplasmic side</orientation>
    </subcellularLocation>
    <subcellularLocation>
        <location evidence="1">Membrane</location>
    </subcellularLocation>
</comment>
<dbReference type="NCBIfam" id="NF008004">
    <property type="entry name" value="PRK10733.1"/>
    <property type="match status" value="1"/>
</dbReference>
<name>A0A290XFK4_9GAMM</name>
<dbReference type="Pfam" id="PF00004">
    <property type="entry name" value="AAA"/>
    <property type="match status" value="1"/>
</dbReference>
<dbReference type="InterPro" id="IPR005936">
    <property type="entry name" value="FtsH"/>
</dbReference>
<dbReference type="GO" id="GO:0030163">
    <property type="term" value="P:protein catabolic process"/>
    <property type="evidence" value="ECO:0007669"/>
    <property type="project" value="UniProtKB-UniRule"/>
</dbReference>
<dbReference type="GO" id="GO:0004222">
    <property type="term" value="F:metalloendopeptidase activity"/>
    <property type="evidence" value="ECO:0007669"/>
    <property type="project" value="InterPro"/>
</dbReference>
<dbReference type="InterPro" id="IPR003593">
    <property type="entry name" value="AAA+_ATPase"/>
</dbReference>
<dbReference type="Gene3D" id="3.40.50.300">
    <property type="entry name" value="P-loop containing nucleotide triphosphate hydrolases"/>
    <property type="match status" value="1"/>
</dbReference>
<keyword evidence="8 15" id="KW-0378">Hydrolase</keyword>
<evidence type="ECO:0000256" key="10">
    <source>
        <dbReference type="ARBA" id="ARBA00022840"/>
    </source>
</evidence>
<feature type="region of interest" description="Disordered" evidence="17">
    <location>
        <begin position="598"/>
        <end position="640"/>
    </location>
</feature>
<dbReference type="RefSeq" id="WP_096298848.1">
    <property type="nucleotide sequence ID" value="NZ_CP023406.1"/>
</dbReference>
<keyword evidence="9 15" id="KW-0862">Zinc</keyword>
<evidence type="ECO:0000256" key="13">
    <source>
        <dbReference type="ARBA" id="ARBA00023136"/>
    </source>
</evidence>
<dbReference type="Gene3D" id="1.10.8.60">
    <property type="match status" value="1"/>
</dbReference>
<comment type="similarity">
    <text evidence="2 15">In the C-terminal section; belongs to the peptidase M41 family.</text>
</comment>
<dbReference type="InterPro" id="IPR027417">
    <property type="entry name" value="P-loop_NTPase"/>
</dbReference>
<feature type="active site" evidence="15">
    <location>
        <position position="421"/>
    </location>
</feature>
<feature type="binding site" evidence="15">
    <location>
        <position position="498"/>
    </location>
    <ligand>
        <name>Zn(2+)</name>
        <dbReference type="ChEBI" id="CHEBI:29105"/>
        <note>catalytic</note>
    </ligand>
</feature>
<dbReference type="InterPro" id="IPR037219">
    <property type="entry name" value="Peptidase_M41-like"/>
</dbReference>
<keyword evidence="12 15" id="KW-0482">Metalloprotease</keyword>
<comment type="cofactor">
    <cofactor evidence="15">
        <name>Zn(2+)</name>
        <dbReference type="ChEBI" id="CHEBI:29105"/>
    </cofactor>
    <text evidence="15">Binds 1 zinc ion per subunit.</text>
</comment>